<dbReference type="RefSeq" id="WP_323335052.1">
    <property type="nucleotide sequence ID" value="NZ_JAYFSI010000014.1"/>
</dbReference>
<protein>
    <submittedName>
        <fullName evidence="2">Uncharacterized protein</fullName>
    </submittedName>
</protein>
<feature type="region of interest" description="Disordered" evidence="1">
    <location>
        <begin position="148"/>
        <end position="182"/>
    </location>
</feature>
<feature type="compositionally biased region" description="Basic and acidic residues" evidence="1">
    <location>
        <begin position="173"/>
        <end position="182"/>
    </location>
</feature>
<evidence type="ECO:0000256" key="1">
    <source>
        <dbReference type="SAM" id="MobiDB-lite"/>
    </source>
</evidence>
<dbReference type="EMBL" id="JAYFSI010000014">
    <property type="protein sequence ID" value="MEA5366066.1"/>
    <property type="molecule type" value="Genomic_DNA"/>
</dbReference>
<proteinExistence type="predicted"/>
<comment type="caution">
    <text evidence="2">The sequence shown here is derived from an EMBL/GenBank/DDBJ whole genome shotgun (WGS) entry which is preliminary data.</text>
</comment>
<reference evidence="2 3" key="1">
    <citation type="submission" date="2023-12" db="EMBL/GenBank/DDBJ databases">
        <title>Amycolatopsis sp. V23-08.</title>
        <authorList>
            <person name="Somphong A."/>
        </authorList>
    </citation>
    <scope>NUCLEOTIDE SEQUENCE [LARGE SCALE GENOMIC DNA]</scope>
    <source>
        <strain evidence="2 3">V23-08</strain>
    </source>
</reference>
<evidence type="ECO:0000313" key="2">
    <source>
        <dbReference type="EMBL" id="MEA5366066.1"/>
    </source>
</evidence>
<gene>
    <name evidence="2" type="ORF">VA596_41520</name>
</gene>
<organism evidence="2 3">
    <name type="scientific">Amycolatopsis heterodermiae</name>
    <dbReference type="NCBI Taxonomy" id="3110235"/>
    <lineage>
        <taxon>Bacteria</taxon>
        <taxon>Bacillati</taxon>
        <taxon>Actinomycetota</taxon>
        <taxon>Actinomycetes</taxon>
        <taxon>Pseudonocardiales</taxon>
        <taxon>Pseudonocardiaceae</taxon>
        <taxon>Amycolatopsis</taxon>
    </lineage>
</organism>
<sequence>MAEPSRRRALDLLLQHTFSGTTDPQIAGCDSDEEPCTCGRPVSDWTSHHVDVLAVAGLLVDPGVDQSASWVLGRVREALGTPNGRAVSVHAAEVRAERDQLIQQFHDMRGIAVERQRQIDAALAWLQDADGMELTRVSIEALRAKLKRAEPDVTPPEPSGRITNNGPVMPFTDNDHQEPSNA</sequence>
<name>A0ABU5RLQ9_9PSEU</name>
<dbReference type="Proteomes" id="UP001304298">
    <property type="component" value="Unassembled WGS sequence"/>
</dbReference>
<keyword evidence="3" id="KW-1185">Reference proteome</keyword>
<accession>A0ABU5RLQ9</accession>
<evidence type="ECO:0000313" key="3">
    <source>
        <dbReference type="Proteomes" id="UP001304298"/>
    </source>
</evidence>